<feature type="region of interest" description="Disordered" evidence="1">
    <location>
        <begin position="144"/>
        <end position="175"/>
    </location>
</feature>
<feature type="region of interest" description="Disordered" evidence="1">
    <location>
        <begin position="92"/>
        <end position="112"/>
    </location>
</feature>
<comment type="caution">
    <text evidence="2">The sequence shown here is derived from an EMBL/GenBank/DDBJ whole genome shotgun (WGS) entry which is preliminary data.</text>
</comment>
<proteinExistence type="predicted"/>
<dbReference type="EMBL" id="JAACXV010000016">
    <property type="protein sequence ID" value="KAF7287114.1"/>
    <property type="molecule type" value="Genomic_DNA"/>
</dbReference>
<protein>
    <submittedName>
        <fullName evidence="2">Uncharacterized protein</fullName>
    </submittedName>
</protein>
<reference evidence="2" key="1">
    <citation type="submission" date="2020-08" db="EMBL/GenBank/DDBJ databases">
        <title>Genome sequencing and assembly of the red palm weevil Rhynchophorus ferrugineus.</title>
        <authorList>
            <person name="Dias G.B."/>
            <person name="Bergman C.M."/>
            <person name="Manee M."/>
        </authorList>
    </citation>
    <scope>NUCLEOTIDE SEQUENCE</scope>
    <source>
        <strain evidence="2">AA-2017</strain>
        <tissue evidence="2">Whole larva</tissue>
    </source>
</reference>
<evidence type="ECO:0000313" key="2">
    <source>
        <dbReference type="EMBL" id="KAF7287114.1"/>
    </source>
</evidence>
<keyword evidence="3" id="KW-1185">Reference proteome</keyword>
<name>A0A834MPC0_RHYFE</name>
<sequence length="224" mass="24274">MFRCKNQYPVKFGNFTTNGNVAGEKGIGAQLVAFRIGLAVPRSSTAAEVLRLRAADASPLVERRSVRTKIDVLLFVEAKPVQFRVRTTTTASKVTKPRAKSGPRAVERKGGLPWSSTTQLVERTGFPGRVFGNNSDRAVARVKNPVEHLPPFPLPRRSSPPSDRSSAPSRPPRHALGVVRFPSLSDASPVSTLRKSVAFSVLRDVFSSGASPERMVVSRSALDS</sequence>
<evidence type="ECO:0000313" key="3">
    <source>
        <dbReference type="Proteomes" id="UP000625711"/>
    </source>
</evidence>
<dbReference type="Proteomes" id="UP000625711">
    <property type="component" value="Unassembled WGS sequence"/>
</dbReference>
<feature type="compositionally biased region" description="Low complexity" evidence="1">
    <location>
        <begin position="155"/>
        <end position="168"/>
    </location>
</feature>
<gene>
    <name evidence="2" type="ORF">GWI33_002491</name>
</gene>
<evidence type="ECO:0000256" key="1">
    <source>
        <dbReference type="SAM" id="MobiDB-lite"/>
    </source>
</evidence>
<accession>A0A834MPC0</accession>
<dbReference type="AlphaFoldDB" id="A0A834MPC0"/>
<organism evidence="2 3">
    <name type="scientific">Rhynchophorus ferrugineus</name>
    <name type="common">Red palm weevil</name>
    <name type="synonym">Curculio ferrugineus</name>
    <dbReference type="NCBI Taxonomy" id="354439"/>
    <lineage>
        <taxon>Eukaryota</taxon>
        <taxon>Metazoa</taxon>
        <taxon>Ecdysozoa</taxon>
        <taxon>Arthropoda</taxon>
        <taxon>Hexapoda</taxon>
        <taxon>Insecta</taxon>
        <taxon>Pterygota</taxon>
        <taxon>Neoptera</taxon>
        <taxon>Endopterygota</taxon>
        <taxon>Coleoptera</taxon>
        <taxon>Polyphaga</taxon>
        <taxon>Cucujiformia</taxon>
        <taxon>Curculionidae</taxon>
        <taxon>Dryophthorinae</taxon>
        <taxon>Rhynchophorus</taxon>
    </lineage>
</organism>